<feature type="region of interest" description="Disordered" evidence="1">
    <location>
        <begin position="256"/>
        <end position="275"/>
    </location>
</feature>
<protein>
    <submittedName>
        <fullName evidence="2">Uncharacterized protein</fullName>
    </submittedName>
</protein>
<name>A0A645EIX3_9ZZZZ</name>
<comment type="caution">
    <text evidence="2">The sequence shown here is derived from an EMBL/GenBank/DDBJ whole genome shotgun (WGS) entry which is preliminary data.</text>
</comment>
<proteinExistence type="predicted"/>
<reference evidence="2" key="1">
    <citation type="submission" date="2019-08" db="EMBL/GenBank/DDBJ databases">
        <authorList>
            <person name="Kucharzyk K."/>
            <person name="Murdoch R.W."/>
            <person name="Higgins S."/>
            <person name="Loffler F."/>
        </authorList>
    </citation>
    <scope>NUCLEOTIDE SEQUENCE</scope>
</reference>
<gene>
    <name evidence="2" type="ORF">SDC9_148908</name>
</gene>
<dbReference type="AlphaFoldDB" id="A0A645EIX3"/>
<dbReference type="EMBL" id="VSSQ01047692">
    <property type="protein sequence ID" value="MPN01697.1"/>
    <property type="molecule type" value="Genomic_DNA"/>
</dbReference>
<accession>A0A645EIX3</accession>
<evidence type="ECO:0000256" key="1">
    <source>
        <dbReference type="SAM" id="MobiDB-lite"/>
    </source>
</evidence>
<organism evidence="2">
    <name type="scientific">bioreactor metagenome</name>
    <dbReference type="NCBI Taxonomy" id="1076179"/>
    <lineage>
        <taxon>unclassified sequences</taxon>
        <taxon>metagenomes</taxon>
        <taxon>ecological metagenomes</taxon>
    </lineage>
</organism>
<evidence type="ECO:0000313" key="2">
    <source>
        <dbReference type="EMBL" id="MPN01697.1"/>
    </source>
</evidence>
<sequence length="275" mass="28666">MRFAVAADDLRRLGIGQVLDALLGAEVELDPVTLIGGVDEAEGMRTEAVHVAVSGRDAAVGHDDGHLVQGFRQRGPEIPVVAGRAHVGARVALDGVVEVRELERIAQEKDRGVVADEIPVAFLCVELDGEAADVAFGIGCAALAGHGGEAGEELGLLADLAEHLGAGVARDVVGDGEGAVGAGTLGVHAALGNDFAVEVGELFEQPDILQQNRAARAGGHRVLVVDNRRAGSSREFLTLHDSLLEWRMGQKLSGRVASTSTQMSQLTKVSNQRSM</sequence>